<dbReference type="GeneID" id="117232917"/>
<dbReference type="RefSeq" id="XP_033348589.1">
    <property type="nucleotide sequence ID" value="XM_033492698.1"/>
</dbReference>
<name>A0A6J3K971_9HYME</name>
<dbReference type="KEGG" id="bvk:117232917"/>
<keyword evidence="1" id="KW-1185">Reference proteome</keyword>
<protein>
    <submittedName>
        <fullName evidence="2">Uncharacterized protein LOC117232917</fullName>
    </submittedName>
</protein>
<dbReference type="AlphaFoldDB" id="A0A6J3K971"/>
<sequence length="102" mass="11926">MKNIKSKKERIQSSILHFYPQDSVFCGVIIHRNIKLGTNYLKAIKGSTGILMLANWRKHGKNNHRDGEGLTKELATKEQRNERVATWRKLCESREHGKLRRK</sequence>
<accession>A0A6J3K971</accession>
<evidence type="ECO:0000313" key="2">
    <source>
        <dbReference type="RefSeq" id="XP_033348589.1"/>
    </source>
</evidence>
<organism evidence="1 2">
    <name type="scientific">Bombus vosnesenskii</name>
    <dbReference type="NCBI Taxonomy" id="207650"/>
    <lineage>
        <taxon>Eukaryota</taxon>
        <taxon>Metazoa</taxon>
        <taxon>Ecdysozoa</taxon>
        <taxon>Arthropoda</taxon>
        <taxon>Hexapoda</taxon>
        <taxon>Insecta</taxon>
        <taxon>Pterygota</taxon>
        <taxon>Neoptera</taxon>
        <taxon>Endopterygota</taxon>
        <taxon>Hymenoptera</taxon>
        <taxon>Apocrita</taxon>
        <taxon>Aculeata</taxon>
        <taxon>Apoidea</taxon>
        <taxon>Anthophila</taxon>
        <taxon>Apidae</taxon>
        <taxon>Bombus</taxon>
        <taxon>Pyrobombus</taxon>
    </lineage>
</organism>
<reference evidence="2" key="1">
    <citation type="submission" date="2025-08" db="UniProtKB">
        <authorList>
            <consortium name="RefSeq"/>
        </authorList>
    </citation>
    <scope>IDENTIFICATION</scope>
    <source>
        <tissue evidence="2">Muscle</tissue>
    </source>
</reference>
<dbReference type="Proteomes" id="UP000504631">
    <property type="component" value="Unplaced"/>
</dbReference>
<proteinExistence type="predicted"/>
<gene>
    <name evidence="2" type="primary">LOC117232917</name>
</gene>
<evidence type="ECO:0000313" key="1">
    <source>
        <dbReference type="Proteomes" id="UP000504631"/>
    </source>
</evidence>